<dbReference type="GO" id="GO:0016787">
    <property type="term" value="F:hydrolase activity"/>
    <property type="evidence" value="ECO:0007669"/>
    <property type="project" value="UniProtKB-KW"/>
</dbReference>
<dbReference type="Pfam" id="PF07521">
    <property type="entry name" value="RMMBL"/>
    <property type="match status" value="1"/>
</dbReference>
<dbReference type="SUPFAM" id="SSF56281">
    <property type="entry name" value="Metallo-hydrolase/oxidoreductase"/>
    <property type="match status" value="1"/>
</dbReference>
<dbReference type="SMART" id="SM00849">
    <property type="entry name" value="Lactamase_B"/>
    <property type="match status" value="1"/>
</dbReference>
<dbReference type="Gene3D" id="3.60.15.10">
    <property type="entry name" value="Ribonuclease Z/Hydroxyacylglutathione hydrolase-like"/>
    <property type="match status" value="1"/>
</dbReference>
<dbReference type="InterPro" id="IPR050698">
    <property type="entry name" value="MBL"/>
</dbReference>
<keyword evidence="5" id="KW-1185">Reference proteome</keyword>
<sequence length="896" mass="100120">MKITVLGGGNEIGASCLHIQLADQVIVIDAGMRMHGDQLLPSLGLIEELGVPDVILVTHAHADHIGALPVLHAMFPHVPMYATPPTIELTTVMMKDSFKIMSMRSEQTHTLPPYTKEQVAAVLQAFLPFPANQTLHIGHVKITSYRAGHILGAVMFLIEGDGEKLFVTGDLSFKAGRTIPGAVVPKHIEPDVVIMESTYGNRAHSDRNSEEKRLAEHVAATIAGGGFALIPAFALGRAQEVLLILQDYMERGLIPQFPIYVDGLVTPISRIYRDYPHYLKGPVAHRIMKNGDAFLTERCRAVSRDEREDVLNGKPACIVASSGMLTGGASAWYAERLLSNEKNAIFITGYQDEESPGRKLLNLADGIEQHIELNGREYPVQCSVTKYGLSGHADAHEMNVFIEALAPTHTLLVHGDDTARMQLAERLHERYSPILVENGETYEFEKRTSGKGIKGKRYSLDPMIEHARSYIGQLLLYRQDEDDLYKLALCTSIHPKGQLLFCQTLKGKPLKLQPHDVACAIAPYNDTMSRLVQEVEPVLTFARPMLQAIDWTRLTPGRATLTDIYQALQVTRLEQQVAVALALQLTTYSHSYYTMDEKFISGMQELKLPVQGLQMNATKAMEWVRTQFQEIEGFLKCGVDFMHTANEQLTLYFDFPNRFTAQERSDLTGLVVSQTGWRTVLSDSIRQDRLTPLLGEALGESVGSLSIHLATHTVVVNVEQPPQAEQALASFTKRTGFTVQFKDDKAPSTASQQPLYSIASNTSPLENNQAMEEAKRWAHDRQLTIYKTSLRQQGKERTLEVHFITPEIAERHHADLEELSYRIGFPVTFAQQPKQNEVIQRTLTLLPNTWQLKKNPSIHIDRKTVGVKLETSPAPKEVDTVREALYDQTGYQLQLL</sequence>
<proteinExistence type="predicted"/>
<dbReference type="PANTHER" id="PTHR11203">
    <property type="entry name" value="CLEAVAGE AND POLYADENYLATION SPECIFICITY FACTOR FAMILY MEMBER"/>
    <property type="match status" value="1"/>
</dbReference>
<protein>
    <submittedName>
        <fullName evidence="4">RNA-metabolising metallo-beta-lactamase</fullName>
    </submittedName>
</protein>
<comment type="caution">
    <text evidence="4">The sequence shown here is derived from an EMBL/GenBank/DDBJ whole genome shotgun (WGS) entry which is preliminary data.</text>
</comment>
<dbReference type="CDD" id="cd16295">
    <property type="entry name" value="TTHA0252-CPSF-like_MBL-fold"/>
    <property type="match status" value="1"/>
</dbReference>
<dbReference type="STRING" id="1196324.A374_07096"/>
<dbReference type="SMART" id="SM01027">
    <property type="entry name" value="Beta-Casp"/>
    <property type="match status" value="1"/>
</dbReference>
<dbReference type="Pfam" id="PF10996">
    <property type="entry name" value="Beta-Casp"/>
    <property type="match status" value="1"/>
</dbReference>
<dbReference type="EMBL" id="AKKV01000023">
    <property type="protein sequence ID" value="EIT86067.1"/>
    <property type="molecule type" value="Genomic_DNA"/>
</dbReference>
<name>I8AJU7_9BACL</name>
<evidence type="ECO:0000259" key="3">
    <source>
        <dbReference type="SMART" id="SM01027"/>
    </source>
</evidence>
<evidence type="ECO:0000313" key="5">
    <source>
        <dbReference type="Proteomes" id="UP000004080"/>
    </source>
</evidence>
<dbReference type="PANTHER" id="PTHR11203:SF37">
    <property type="entry name" value="INTEGRATOR COMPLEX SUBUNIT 11"/>
    <property type="match status" value="1"/>
</dbReference>
<evidence type="ECO:0000313" key="4">
    <source>
        <dbReference type="EMBL" id="EIT86067.1"/>
    </source>
</evidence>
<dbReference type="Gene3D" id="3.40.50.10890">
    <property type="match status" value="1"/>
</dbReference>
<dbReference type="InterPro" id="IPR011108">
    <property type="entry name" value="RMMBL"/>
</dbReference>
<dbReference type="RefSeq" id="WP_007201516.1">
    <property type="nucleotide sequence ID" value="NZ_AKKV01000023.1"/>
</dbReference>
<feature type="domain" description="Metallo-beta-lactamase" evidence="2">
    <location>
        <begin position="13"/>
        <end position="226"/>
    </location>
</feature>
<organism evidence="4 5">
    <name type="scientific">Fictibacillus macauensis ZFHKF-1</name>
    <dbReference type="NCBI Taxonomy" id="1196324"/>
    <lineage>
        <taxon>Bacteria</taxon>
        <taxon>Bacillati</taxon>
        <taxon>Bacillota</taxon>
        <taxon>Bacilli</taxon>
        <taxon>Bacillales</taxon>
        <taxon>Fictibacillaceae</taxon>
        <taxon>Fictibacillus</taxon>
    </lineage>
</organism>
<reference evidence="4 5" key="1">
    <citation type="journal article" date="2012" name="J. Bacteriol.">
        <title>Genome of Bacillus macauensis ZFHKF-1, a Long-Chain-Forming Bacterium.</title>
        <authorList>
            <person name="Cai L."/>
            <person name="Zhang T."/>
        </authorList>
    </citation>
    <scope>NUCLEOTIDE SEQUENCE [LARGE SCALE GENOMIC DNA]</scope>
    <source>
        <strain evidence="4 5">ZFHKF-1</strain>
    </source>
</reference>
<dbReference type="InterPro" id="IPR036866">
    <property type="entry name" value="RibonucZ/Hydroxyglut_hydro"/>
</dbReference>
<dbReference type="InterPro" id="IPR022712">
    <property type="entry name" value="Beta_Casp"/>
</dbReference>
<feature type="domain" description="Beta-Casp" evidence="3">
    <location>
        <begin position="238"/>
        <end position="360"/>
    </location>
</feature>
<dbReference type="InterPro" id="IPR001279">
    <property type="entry name" value="Metallo-B-lactamas"/>
</dbReference>
<dbReference type="Pfam" id="PF16661">
    <property type="entry name" value="Lactamase_B_6"/>
    <property type="match status" value="1"/>
</dbReference>
<evidence type="ECO:0000259" key="2">
    <source>
        <dbReference type="SMART" id="SM00849"/>
    </source>
</evidence>
<accession>I8AJU7</accession>
<dbReference type="PATRIC" id="fig|1196324.3.peg.1453"/>
<dbReference type="Proteomes" id="UP000004080">
    <property type="component" value="Unassembled WGS sequence"/>
</dbReference>
<dbReference type="GO" id="GO:0004521">
    <property type="term" value="F:RNA endonuclease activity"/>
    <property type="evidence" value="ECO:0007669"/>
    <property type="project" value="TreeGrafter"/>
</dbReference>
<dbReference type="AlphaFoldDB" id="I8AJU7"/>
<keyword evidence="1" id="KW-0378">Hydrolase</keyword>
<dbReference type="OrthoDB" id="9803916at2"/>
<evidence type="ECO:0000256" key="1">
    <source>
        <dbReference type="ARBA" id="ARBA00022801"/>
    </source>
</evidence>
<dbReference type="eggNOG" id="COG1236">
    <property type="taxonomic scope" value="Bacteria"/>
</dbReference>
<gene>
    <name evidence="4" type="ORF">A374_07096</name>
</gene>